<reference evidence="3" key="1">
    <citation type="submission" date="2016-10" db="EMBL/GenBank/DDBJ databases">
        <authorList>
            <person name="Varghese N."/>
            <person name="Submissions S."/>
        </authorList>
    </citation>
    <scope>NUCLEOTIDE SEQUENCE [LARGE SCALE GENOMIC DNA]</scope>
    <source>
        <strain evidence="3">CGMCC 1.10218</strain>
    </source>
</reference>
<dbReference type="InterPro" id="IPR013321">
    <property type="entry name" value="Arc_rbn_hlx_hlx"/>
</dbReference>
<name>A0A1H6VB42_9DEIO</name>
<proteinExistence type="predicted"/>
<dbReference type="EMBL" id="FNZA01000003">
    <property type="protein sequence ID" value="SEJ01046.1"/>
    <property type="molecule type" value="Genomic_DNA"/>
</dbReference>
<gene>
    <name evidence="2" type="ORF">SAMN04488058_10389</name>
</gene>
<dbReference type="InterPro" id="IPR010985">
    <property type="entry name" value="Ribbon_hlx_hlx"/>
</dbReference>
<evidence type="ECO:0000313" key="3">
    <source>
        <dbReference type="Proteomes" id="UP000199223"/>
    </source>
</evidence>
<dbReference type="InterPro" id="IPR009956">
    <property type="entry name" value="Post-segregation_anti-tox_CcdA"/>
</dbReference>
<dbReference type="RefSeq" id="WP_092263617.1">
    <property type="nucleotide sequence ID" value="NZ_FNZA01000003.1"/>
</dbReference>
<organism evidence="2 3">
    <name type="scientific">Deinococcus reticulitermitis</name>
    <dbReference type="NCBI Taxonomy" id="856736"/>
    <lineage>
        <taxon>Bacteria</taxon>
        <taxon>Thermotogati</taxon>
        <taxon>Deinococcota</taxon>
        <taxon>Deinococci</taxon>
        <taxon>Deinococcales</taxon>
        <taxon>Deinococcaceae</taxon>
        <taxon>Deinococcus</taxon>
    </lineage>
</organism>
<keyword evidence="1" id="KW-1277">Toxin-antitoxin system</keyword>
<dbReference type="Gene3D" id="1.10.1220.10">
    <property type="entry name" value="Met repressor-like"/>
    <property type="match status" value="1"/>
</dbReference>
<dbReference type="SUPFAM" id="SSF47598">
    <property type="entry name" value="Ribbon-helix-helix"/>
    <property type="match status" value="1"/>
</dbReference>
<dbReference type="GO" id="GO:0006355">
    <property type="term" value="P:regulation of DNA-templated transcription"/>
    <property type="evidence" value="ECO:0007669"/>
    <property type="project" value="InterPro"/>
</dbReference>
<keyword evidence="3" id="KW-1185">Reference proteome</keyword>
<accession>A0A1H6VB42</accession>
<dbReference type="AlphaFoldDB" id="A0A1H6VB42"/>
<dbReference type="OrthoDB" id="9033039at2"/>
<dbReference type="STRING" id="856736.SAMN04488058_10389"/>
<evidence type="ECO:0000256" key="1">
    <source>
        <dbReference type="ARBA" id="ARBA00022649"/>
    </source>
</evidence>
<sequence length="66" mass="7270">MSDEDKKQFNIYLPADLIRAVKIASIDARLSLSAYVERALREQLTQEAEAQRAGDAAAAAYREAEG</sequence>
<dbReference type="Proteomes" id="UP000199223">
    <property type="component" value="Unassembled WGS sequence"/>
</dbReference>
<dbReference type="Pfam" id="PF07362">
    <property type="entry name" value="CcdA"/>
    <property type="match status" value="1"/>
</dbReference>
<evidence type="ECO:0000313" key="2">
    <source>
        <dbReference type="EMBL" id="SEJ01046.1"/>
    </source>
</evidence>
<protein>
    <submittedName>
        <fullName evidence="2">Post-segregation antitoxin CcdA</fullName>
    </submittedName>
</protein>